<dbReference type="InterPro" id="IPR046867">
    <property type="entry name" value="AldOxase/xan_DH_MoCoBD2"/>
</dbReference>
<evidence type="ECO:0000313" key="2">
    <source>
        <dbReference type="EMBL" id="SDI46192.1"/>
    </source>
</evidence>
<dbReference type="InterPro" id="IPR000674">
    <property type="entry name" value="Ald_Oxase/Xan_DH_a/b"/>
</dbReference>
<dbReference type="InterPro" id="IPR012368">
    <property type="entry name" value="OxRdtase_Mopterin-bd_su_IorB"/>
</dbReference>
<dbReference type="Proteomes" id="UP000199093">
    <property type="component" value="Unassembled WGS sequence"/>
</dbReference>
<dbReference type="Pfam" id="PF02738">
    <property type="entry name" value="MoCoBD_1"/>
    <property type="match status" value="1"/>
</dbReference>
<dbReference type="OrthoDB" id="9767994at2"/>
<sequence>MPRLITRRGLLLTGAALGGTALVAGIAGIGYLSTVDVDGLEGHVDGESAVLNAFVVLHPDGSVVINVPRTEMGQGIHTGLAMIVAEEMDLPFDDRIRVDFPTEAHPAYSTWFNVLQVRPEEASGPVVWLGRRVLGEMGFIATGASGSTMGLWHPMRVAGAAARQMLIAAAAIRLGVPPSELTTAAGVVRHEATERVLSYGELARAAAVLPPPDDPVLKARSDWRLIGRSQPRVDLPAKVRGAPVFGMDVTLPDMLHAAIRHAPVFGASVSGVRNEARVRSAPGVVDVVLIDGRHVAVLARSWWQAEQAAWLLQIDWSATGAEAVDSAQLAARQTEALATGSPHDHIDEGDAAAALAAPGATVIEAEYGVPFVTHACMEPMNATAILHPDGRAEIWAPSQNRVTMRSGAARGMGWAGVSARETTLHITMNGGAFGRRSDHDVIAEAAYLAARHPGRAVKVIWSREEDIGRGLYRSHAAARLRAALGPDGLPVAYDALVAAQSILHSMGGRNLPVTPGPDGDVLTVEGLEKRHYTLPNRRMRSQHVPSHMPIHFWRSNGFSFNTFFTESFIDECAQAAGADPLAYRRALLRDSPRHLAVLDRVARMAGWGAPLAPGRGRGIAIEECYRSVVAQVAEVTVAPDGEVTVDRLFCAIDAGLVINPDQVVAQMEGGAIYGVTTALMSAIRVERGAVVETNFHDFPVQRLANAPAIAVEIVESGEPPCGAGEPGVVPAAAAVANALFAATGRRLRHLPLTVTETIGARRIRSMLPPDQA</sequence>
<dbReference type="EMBL" id="FNEJ01000005">
    <property type="protein sequence ID" value="SDI46192.1"/>
    <property type="molecule type" value="Genomic_DNA"/>
</dbReference>
<organism evidence="2 3">
    <name type="scientific">Salipiger marinus</name>
    <dbReference type="NCBI Taxonomy" id="555512"/>
    <lineage>
        <taxon>Bacteria</taxon>
        <taxon>Pseudomonadati</taxon>
        <taxon>Pseudomonadota</taxon>
        <taxon>Alphaproteobacteria</taxon>
        <taxon>Rhodobacterales</taxon>
        <taxon>Roseobacteraceae</taxon>
        <taxon>Salipiger</taxon>
    </lineage>
</organism>
<dbReference type="PANTHER" id="PTHR47495:SF1">
    <property type="entry name" value="BLL3820 PROTEIN"/>
    <property type="match status" value="1"/>
</dbReference>
<dbReference type="STRING" id="555512.SAMN04487993_100543"/>
<evidence type="ECO:0000259" key="1">
    <source>
        <dbReference type="SMART" id="SM01008"/>
    </source>
</evidence>
<dbReference type="InterPro" id="IPR008274">
    <property type="entry name" value="AldOxase/xan_DH_MoCoBD1"/>
</dbReference>
<proteinExistence type="predicted"/>
<dbReference type="SMART" id="SM01008">
    <property type="entry name" value="Ald_Xan_dh_C"/>
    <property type="match status" value="1"/>
</dbReference>
<dbReference type="InterPro" id="IPR052516">
    <property type="entry name" value="N-heterocyclic_Hydroxylase"/>
</dbReference>
<dbReference type="Gene3D" id="3.90.1170.50">
    <property type="entry name" value="Aldehyde oxidase/xanthine dehydrogenase, a/b hammerhead"/>
    <property type="match status" value="1"/>
</dbReference>
<evidence type="ECO:0000313" key="3">
    <source>
        <dbReference type="Proteomes" id="UP000199093"/>
    </source>
</evidence>
<dbReference type="Pfam" id="PF20256">
    <property type="entry name" value="MoCoBD_2"/>
    <property type="match status" value="2"/>
</dbReference>
<gene>
    <name evidence="2" type="ORF">SAMN04487993_100543</name>
</gene>
<reference evidence="2 3" key="1">
    <citation type="submission" date="2016-10" db="EMBL/GenBank/DDBJ databases">
        <authorList>
            <person name="de Groot N.N."/>
        </authorList>
    </citation>
    <scope>NUCLEOTIDE SEQUENCE [LARGE SCALE GENOMIC DNA]</scope>
    <source>
        <strain evidence="2 3">DSM 26424</strain>
    </source>
</reference>
<feature type="domain" description="Aldehyde oxidase/xanthine dehydrogenase a/b hammerhead" evidence="1">
    <location>
        <begin position="240"/>
        <end position="320"/>
    </location>
</feature>
<dbReference type="AlphaFoldDB" id="A0A1G8KS26"/>
<dbReference type="GO" id="GO:0016491">
    <property type="term" value="F:oxidoreductase activity"/>
    <property type="evidence" value="ECO:0007669"/>
    <property type="project" value="InterPro"/>
</dbReference>
<keyword evidence="3" id="KW-1185">Reference proteome</keyword>
<protein>
    <submittedName>
        <fullName evidence="2">Isoquinoline 1-oxidoreductase, beta subunit</fullName>
    </submittedName>
</protein>
<accession>A0A1G8KS26</accession>
<name>A0A1G8KS26_9RHOB</name>
<dbReference type="SUPFAM" id="SSF56003">
    <property type="entry name" value="Molybdenum cofactor-binding domain"/>
    <property type="match status" value="2"/>
</dbReference>
<dbReference type="PANTHER" id="PTHR47495">
    <property type="entry name" value="ALDEHYDE DEHYDROGENASE"/>
    <property type="match status" value="1"/>
</dbReference>
<dbReference type="InterPro" id="IPR037165">
    <property type="entry name" value="AldOxase/xan_DH_Mopterin-bd_sf"/>
</dbReference>
<dbReference type="Gene3D" id="3.30.365.10">
    <property type="entry name" value="Aldehyde oxidase/xanthine dehydrogenase, molybdopterin binding domain"/>
    <property type="match status" value="4"/>
</dbReference>
<dbReference type="PIRSF" id="PIRSF036389">
    <property type="entry name" value="IOR_B"/>
    <property type="match status" value="1"/>
</dbReference>
<dbReference type="RefSeq" id="WP_089845287.1">
    <property type="nucleotide sequence ID" value="NZ_FNEJ01000005.1"/>
</dbReference>